<dbReference type="KEGG" id="talb:FTW19_02370"/>
<dbReference type="PROSITE" id="PS51318">
    <property type="entry name" value="TAT"/>
    <property type="match status" value="1"/>
</dbReference>
<protein>
    <submittedName>
        <fullName evidence="4">Metallophosphoesterase</fullName>
    </submittedName>
</protein>
<evidence type="ECO:0000259" key="3">
    <source>
        <dbReference type="Pfam" id="PF00149"/>
    </source>
</evidence>
<dbReference type="RefSeq" id="WP_147646146.1">
    <property type="nucleotide sequence ID" value="NZ_CP042806.1"/>
</dbReference>
<evidence type="ECO:0000256" key="2">
    <source>
        <dbReference type="ARBA" id="ARBA00022801"/>
    </source>
</evidence>
<feature type="domain" description="Calcineurin-like phosphoesterase" evidence="3">
    <location>
        <begin position="57"/>
        <end position="269"/>
    </location>
</feature>
<dbReference type="InterPro" id="IPR029052">
    <property type="entry name" value="Metallo-depent_PP-like"/>
</dbReference>
<dbReference type="EMBL" id="CP042806">
    <property type="protein sequence ID" value="QEE26950.1"/>
    <property type="molecule type" value="Genomic_DNA"/>
</dbReference>
<proteinExistence type="predicted"/>
<dbReference type="GO" id="GO:0016787">
    <property type="term" value="F:hydrolase activity"/>
    <property type="evidence" value="ECO:0007669"/>
    <property type="project" value="UniProtKB-KW"/>
</dbReference>
<name>A0A5B9E8N4_9BACT</name>
<evidence type="ECO:0000256" key="1">
    <source>
        <dbReference type="ARBA" id="ARBA00022729"/>
    </source>
</evidence>
<accession>A0A5B9E8N4</accession>
<keyword evidence="5" id="KW-1185">Reference proteome</keyword>
<dbReference type="InterPro" id="IPR006311">
    <property type="entry name" value="TAT_signal"/>
</dbReference>
<dbReference type="PANTHER" id="PTHR10161:SF14">
    <property type="entry name" value="TARTRATE-RESISTANT ACID PHOSPHATASE TYPE 5"/>
    <property type="match status" value="1"/>
</dbReference>
<dbReference type="PANTHER" id="PTHR10161">
    <property type="entry name" value="TARTRATE-RESISTANT ACID PHOSPHATASE TYPE 5"/>
    <property type="match status" value="1"/>
</dbReference>
<dbReference type="InterPro" id="IPR004843">
    <property type="entry name" value="Calcineurin-like_PHP"/>
</dbReference>
<dbReference type="InterPro" id="IPR051558">
    <property type="entry name" value="Metallophosphoesterase_PAP"/>
</dbReference>
<organism evidence="4 5">
    <name type="scientific">Terriglobus albidus</name>
    <dbReference type="NCBI Taxonomy" id="1592106"/>
    <lineage>
        <taxon>Bacteria</taxon>
        <taxon>Pseudomonadati</taxon>
        <taxon>Acidobacteriota</taxon>
        <taxon>Terriglobia</taxon>
        <taxon>Terriglobales</taxon>
        <taxon>Acidobacteriaceae</taxon>
        <taxon>Terriglobus</taxon>
    </lineage>
</organism>
<evidence type="ECO:0000313" key="4">
    <source>
        <dbReference type="EMBL" id="QEE26950.1"/>
    </source>
</evidence>
<dbReference type="AlphaFoldDB" id="A0A5B9E8N4"/>
<reference evidence="4 5" key="1">
    <citation type="submission" date="2019-08" db="EMBL/GenBank/DDBJ databases">
        <title>Complete genome sequence of Terriglobus albidus strain ORNL.</title>
        <authorList>
            <person name="Podar M."/>
        </authorList>
    </citation>
    <scope>NUCLEOTIDE SEQUENCE [LARGE SCALE GENOMIC DNA]</scope>
    <source>
        <strain evidence="4 5">ORNL</strain>
    </source>
</reference>
<sequence length="348" mass="38835">MAVRDHPDIPAVSRRRFLKQTFAFSALAAVTSPLLRCGSGSHTEDQHPGNDAEAADFLVIGDWGTGDDNQALVATAMQRYVTQQNITTGAMLMIGDNFYTPMDDGANDRRWQTQFEQMYPAGVFNCPAYAIPGNHDYEYLPIPKYPAELEYAQKAGTRWTMPSQWYRATFPTAKPLVTFLALDSNMPFGNDVTRKGTFYCMTEQQRLDQLAWLKDELAKPLTTPFLVAFGHHPIYSNGMYGDSPILMQDWDPLLRSFGVHVYLCGHDHDLQHLEFAGHPTSFVLSGGGGAPLYRILTDESVRGPYAVQINGFSHVTVTPSLMTLRHVDLNGNVVHAFTKTTDHKVTIL</sequence>
<keyword evidence="2" id="KW-0378">Hydrolase</keyword>
<dbReference type="OrthoDB" id="9809781at2"/>
<evidence type="ECO:0000313" key="5">
    <source>
        <dbReference type="Proteomes" id="UP000321820"/>
    </source>
</evidence>
<dbReference type="Pfam" id="PF00149">
    <property type="entry name" value="Metallophos"/>
    <property type="match status" value="1"/>
</dbReference>
<dbReference type="Gene3D" id="3.60.21.10">
    <property type="match status" value="1"/>
</dbReference>
<dbReference type="SUPFAM" id="SSF56300">
    <property type="entry name" value="Metallo-dependent phosphatases"/>
    <property type="match status" value="1"/>
</dbReference>
<gene>
    <name evidence="4" type="ORF">FTW19_02370</name>
</gene>
<dbReference type="Proteomes" id="UP000321820">
    <property type="component" value="Chromosome"/>
</dbReference>
<keyword evidence="1" id="KW-0732">Signal</keyword>